<dbReference type="Proteomes" id="UP000005536">
    <property type="component" value="Unassembled WGS sequence"/>
</dbReference>
<dbReference type="EMBL" id="ADBF01000254">
    <property type="protein sequence ID" value="EFE48413.1"/>
    <property type="molecule type" value="Genomic_DNA"/>
</dbReference>
<reference evidence="4" key="2">
    <citation type="submission" date="2014-05" db="EMBL/GenBank/DDBJ databases">
        <title>Complete Genome sequence of Neisseria elongata subsp. glycolytica.</title>
        <authorList>
            <person name="Veyrier F.J."/>
            <person name="Taha M.-K."/>
        </authorList>
    </citation>
    <scope>NUCLEOTIDE SEQUENCE [LARGE SCALE GENOMIC DNA]</scope>
    <source>
        <strain evidence="4">ATCC 29315</strain>
    </source>
</reference>
<keyword evidence="4" id="KW-1185">Reference proteome</keyword>
<dbReference type="KEGG" id="nel:NELON_08195"/>
<evidence type="ECO:0000313" key="2">
    <source>
        <dbReference type="EMBL" id="EFE48413.1"/>
    </source>
</evidence>
<gene>
    <name evidence="2" type="ORF">NEIELOOT_02770</name>
    <name evidence="1" type="ORF">NELON_08195</name>
</gene>
<reference evidence="2 3" key="1">
    <citation type="submission" date="2010-02" db="EMBL/GenBank/DDBJ databases">
        <authorList>
            <person name="Weinstock G."/>
            <person name="Sodergren E."/>
            <person name="Clifton S."/>
            <person name="Fulton L."/>
            <person name="Fulton B."/>
            <person name="Courtney L."/>
            <person name="Fronick C."/>
            <person name="Harrison M."/>
            <person name="Strong C."/>
            <person name="Farmer C."/>
            <person name="Delahaunty K."/>
            <person name="Markovic C."/>
            <person name="Hall O."/>
            <person name="Minx P."/>
            <person name="Tomlinson C."/>
            <person name="Mitreva M."/>
            <person name="Nelson J."/>
            <person name="Hou S."/>
            <person name="Wollam A."/>
            <person name="Pepin K.H."/>
            <person name="Johnson M."/>
            <person name="Bhonagiri V."/>
            <person name="Zhang X."/>
            <person name="Suruliraj S."/>
            <person name="Warren W."/>
            <person name="Chinwalla A."/>
            <person name="Mardis E.R."/>
            <person name="Wilson R.K."/>
        </authorList>
    </citation>
    <scope>NUCLEOTIDE SEQUENCE [LARGE SCALE GENOMIC DNA]</scope>
    <source>
        <strain evidence="2 3">ATCC 29315</strain>
    </source>
</reference>
<dbReference type="Proteomes" id="UP000031392">
    <property type="component" value="Chromosome"/>
</dbReference>
<name>D4DUT7_NEIEG</name>
<sequence>MDTNHTNAPNFAVELTRLAAQQSNNIARYTLSDGRTVWIRKAKPHNPAWRYALLGMITKPLHLRVLKPVPNLGGEKAIAVESTRLRTLYKAGIRVPELLAVQSNALMMGNLTGIALDVRIEQEAGEGHLDAWEAGLSAIEDVHRRGQFLSQAFARNCMIDSDKISFLDFEDDPSEVLTLEECQSRDWLCYLHSTSLLLKKYGLLKQASVLWHDKLLEQPETVQKLVLQTVRPIRWIHCISHSYWGRDALRLAAVTTLFILADSYFERDPQYRK</sequence>
<dbReference type="RefSeq" id="WP_003774959.1">
    <property type="nucleotide sequence ID" value="NZ_CP007726.1"/>
</dbReference>
<reference evidence="1 4" key="3">
    <citation type="journal article" date="2015" name="PLoS Genet.">
        <title>Common Cell Shape Evolution of Two Nasopharyngeal Pathogens.</title>
        <authorList>
            <person name="Veyrier F.J."/>
            <person name="Biais N."/>
            <person name="Morales P."/>
            <person name="Belkacem N."/>
            <person name="Guilhen C."/>
            <person name="Ranjeva S."/>
            <person name="Sismeiro O."/>
            <person name="Pehau-Arnaudet G."/>
            <person name="Rocha E.P."/>
            <person name="Werts C."/>
            <person name="Taha M.K."/>
            <person name="Boneca I.G."/>
        </authorList>
    </citation>
    <scope>NUCLEOTIDE SEQUENCE [LARGE SCALE GENOMIC DNA]</scope>
    <source>
        <strain evidence="1 4">ATCC 29315</strain>
    </source>
</reference>
<evidence type="ECO:0000313" key="3">
    <source>
        <dbReference type="Proteomes" id="UP000005536"/>
    </source>
</evidence>
<protein>
    <recommendedName>
        <fullName evidence="5">Serine/threonine protein kinase</fullName>
    </recommendedName>
</protein>
<dbReference type="AlphaFoldDB" id="D4DUT7"/>
<dbReference type="HOGENOM" id="CLU_088530_0_0_4"/>
<accession>D4DUT7</accession>
<dbReference type="EMBL" id="CP007726">
    <property type="protein sequence ID" value="AJE18872.1"/>
    <property type="molecule type" value="Genomic_DNA"/>
</dbReference>
<evidence type="ECO:0008006" key="5">
    <source>
        <dbReference type="Google" id="ProtNLM"/>
    </source>
</evidence>
<dbReference type="PATRIC" id="fig|546263.7.peg.1757"/>
<evidence type="ECO:0000313" key="4">
    <source>
        <dbReference type="Proteomes" id="UP000031392"/>
    </source>
</evidence>
<organism evidence="2 3">
    <name type="scientific">Neisseria elongata subsp. glycolytica ATCC 29315</name>
    <dbReference type="NCBI Taxonomy" id="546263"/>
    <lineage>
        <taxon>Bacteria</taxon>
        <taxon>Pseudomonadati</taxon>
        <taxon>Pseudomonadota</taxon>
        <taxon>Betaproteobacteria</taxon>
        <taxon>Neisseriales</taxon>
        <taxon>Neisseriaceae</taxon>
        <taxon>Neisseria</taxon>
    </lineage>
</organism>
<proteinExistence type="predicted"/>
<evidence type="ECO:0000313" key="1">
    <source>
        <dbReference type="EMBL" id="AJE18872.1"/>
    </source>
</evidence>
<dbReference type="STRING" id="546263.NELON_08195"/>